<keyword evidence="11" id="KW-0547">Nucleotide-binding</keyword>
<protein>
    <recommendedName>
        <fullName evidence="3">histidine kinase</fullName>
        <ecNumber evidence="3">2.7.13.3</ecNumber>
    </recommendedName>
</protein>
<comment type="subcellular location">
    <subcellularLocation>
        <location evidence="2">Membrane</location>
    </subcellularLocation>
</comment>
<dbReference type="CDD" id="cd16917">
    <property type="entry name" value="HATPase_UhpB-NarQ-NarX-like"/>
    <property type="match status" value="1"/>
</dbReference>
<evidence type="ECO:0000256" key="2">
    <source>
        <dbReference type="ARBA" id="ARBA00004370"/>
    </source>
</evidence>
<dbReference type="PROSITE" id="PS50109">
    <property type="entry name" value="HIS_KIN"/>
    <property type="match status" value="1"/>
</dbReference>
<dbReference type="RefSeq" id="WP_347164872.1">
    <property type="nucleotide sequence ID" value="NZ_JBDNCH010000001.1"/>
</dbReference>
<dbReference type="Proteomes" id="UP001428774">
    <property type="component" value="Unassembled WGS sequence"/>
</dbReference>
<evidence type="ECO:0000256" key="6">
    <source>
        <dbReference type="ARBA" id="ARBA00022777"/>
    </source>
</evidence>
<dbReference type="GO" id="GO:0046983">
    <property type="term" value="F:protein dimerization activity"/>
    <property type="evidence" value="ECO:0007669"/>
    <property type="project" value="InterPro"/>
</dbReference>
<dbReference type="Gene3D" id="1.20.5.1930">
    <property type="match status" value="1"/>
</dbReference>
<sequence length="353" mass="38062">MPLLLPPGQGPGEEVVPGWFLGWVAPDIGPVTVPVAGPDTGPRGVIEIAASAGDEAAEVWEDIKALFLVWSLATFALLLLSGMLVRRALDPLRQLETLLMRLQSGDYGNRAAAIGTPDLRPIGDRIDRLAASLQRSEADRKALSAKLLALREDERRALARDLHDEMGPCLFGLSVLAEGLRADPAPAPERAAGIERLVTDMRRINRRVLDTLRPSTIGQLPLRDVLTDLVGDHADAHPDIRFHLVCPAPLPRTGDTADATLYRVLQEALTNALRHSQPRHIRITLTATQTGGLRLSVEDDGHGPRAGWTEGRGLMGMRERIDALDGTVRLDRSEALGGARLAVLLPLASPATP</sequence>
<feature type="coiled-coil region" evidence="8">
    <location>
        <begin position="126"/>
        <end position="153"/>
    </location>
</feature>
<dbReference type="PANTHER" id="PTHR24421">
    <property type="entry name" value="NITRATE/NITRITE SENSOR PROTEIN NARX-RELATED"/>
    <property type="match status" value="1"/>
</dbReference>
<reference evidence="11 12" key="1">
    <citation type="submission" date="2024-05" db="EMBL/GenBank/DDBJ databases">
        <title>Genome sequence of Ponticoccus litoralis KCCM 90028.</title>
        <authorList>
            <person name="Kim J.M."/>
            <person name="Lee J.K."/>
            <person name="Choi B.J."/>
            <person name="Bayburt H."/>
            <person name="Baek J.H."/>
            <person name="Jeon C.O."/>
        </authorList>
    </citation>
    <scope>NUCLEOTIDE SEQUENCE [LARGE SCALE GENOMIC DNA]</scope>
    <source>
        <strain evidence="11 12">KCCM 90028</strain>
    </source>
</reference>
<keyword evidence="8" id="KW-0175">Coiled coil</keyword>
<keyword evidence="6" id="KW-0418">Kinase</keyword>
<dbReference type="GO" id="GO:0000155">
    <property type="term" value="F:phosphorelay sensor kinase activity"/>
    <property type="evidence" value="ECO:0007669"/>
    <property type="project" value="InterPro"/>
</dbReference>
<organism evidence="11 12">
    <name type="scientific">Ponticoccus litoralis</name>
    <dbReference type="NCBI Taxonomy" id="422297"/>
    <lineage>
        <taxon>Bacteria</taxon>
        <taxon>Pseudomonadati</taxon>
        <taxon>Pseudomonadota</taxon>
        <taxon>Alphaproteobacteria</taxon>
        <taxon>Rhodobacterales</taxon>
        <taxon>Roseobacteraceae</taxon>
        <taxon>Ponticoccus</taxon>
    </lineage>
</organism>
<dbReference type="InterPro" id="IPR003660">
    <property type="entry name" value="HAMP_dom"/>
</dbReference>
<gene>
    <name evidence="11" type="ORF">ABFB10_00430</name>
</gene>
<evidence type="ECO:0000259" key="10">
    <source>
        <dbReference type="PROSITE" id="PS50885"/>
    </source>
</evidence>
<dbReference type="InterPro" id="IPR005467">
    <property type="entry name" value="His_kinase_dom"/>
</dbReference>
<proteinExistence type="predicted"/>
<dbReference type="Pfam" id="PF02518">
    <property type="entry name" value="HATPase_c"/>
    <property type="match status" value="1"/>
</dbReference>
<dbReference type="InterPro" id="IPR011712">
    <property type="entry name" value="Sig_transdc_His_kin_sub3_dim/P"/>
</dbReference>
<dbReference type="GO" id="GO:0005524">
    <property type="term" value="F:ATP binding"/>
    <property type="evidence" value="ECO:0007669"/>
    <property type="project" value="UniProtKB-KW"/>
</dbReference>
<name>A0AAW9SG71_9RHOB</name>
<dbReference type="EC" id="2.7.13.3" evidence="3"/>
<dbReference type="InterPro" id="IPR050482">
    <property type="entry name" value="Sensor_HK_TwoCompSys"/>
</dbReference>
<comment type="caution">
    <text evidence="11">The sequence shown here is derived from an EMBL/GenBank/DDBJ whole genome shotgun (WGS) entry which is preliminary data.</text>
</comment>
<dbReference type="PROSITE" id="PS50885">
    <property type="entry name" value="HAMP"/>
    <property type="match status" value="1"/>
</dbReference>
<keyword evidence="12" id="KW-1185">Reference proteome</keyword>
<feature type="domain" description="Histidine kinase" evidence="9">
    <location>
        <begin position="161"/>
        <end position="349"/>
    </location>
</feature>
<evidence type="ECO:0000256" key="5">
    <source>
        <dbReference type="ARBA" id="ARBA00022679"/>
    </source>
</evidence>
<evidence type="ECO:0000256" key="8">
    <source>
        <dbReference type="SAM" id="Coils"/>
    </source>
</evidence>
<dbReference type="EMBL" id="JBDNCH010000001">
    <property type="protein sequence ID" value="MEN9059728.1"/>
    <property type="molecule type" value="Genomic_DNA"/>
</dbReference>
<accession>A0AAW9SG71</accession>
<dbReference type="PANTHER" id="PTHR24421:SF58">
    <property type="entry name" value="SIGNAL TRANSDUCTION HISTIDINE-PROTEIN KINASE_PHOSPHATASE UHPB"/>
    <property type="match status" value="1"/>
</dbReference>
<comment type="catalytic activity">
    <reaction evidence="1">
        <text>ATP + protein L-histidine = ADP + protein N-phospho-L-histidine.</text>
        <dbReference type="EC" id="2.7.13.3"/>
    </reaction>
</comment>
<dbReference type="Pfam" id="PF07730">
    <property type="entry name" value="HisKA_3"/>
    <property type="match status" value="1"/>
</dbReference>
<keyword evidence="11" id="KW-0067">ATP-binding</keyword>
<keyword evidence="5" id="KW-0808">Transferase</keyword>
<dbReference type="SMART" id="SM00387">
    <property type="entry name" value="HATPase_c"/>
    <property type="match status" value="1"/>
</dbReference>
<dbReference type="InterPro" id="IPR036890">
    <property type="entry name" value="HATPase_C_sf"/>
</dbReference>
<dbReference type="SUPFAM" id="SSF55874">
    <property type="entry name" value="ATPase domain of HSP90 chaperone/DNA topoisomerase II/histidine kinase"/>
    <property type="match status" value="1"/>
</dbReference>
<evidence type="ECO:0000256" key="3">
    <source>
        <dbReference type="ARBA" id="ARBA00012438"/>
    </source>
</evidence>
<feature type="domain" description="HAMP" evidence="10">
    <location>
        <begin position="86"/>
        <end position="138"/>
    </location>
</feature>
<evidence type="ECO:0000256" key="7">
    <source>
        <dbReference type="ARBA" id="ARBA00023012"/>
    </source>
</evidence>
<evidence type="ECO:0000259" key="9">
    <source>
        <dbReference type="PROSITE" id="PS50109"/>
    </source>
</evidence>
<evidence type="ECO:0000313" key="12">
    <source>
        <dbReference type="Proteomes" id="UP001428774"/>
    </source>
</evidence>
<keyword evidence="7" id="KW-0902">Two-component regulatory system</keyword>
<evidence type="ECO:0000256" key="1">
    <source>
        <dbReference type="ARBA" id="ARBA00000085"/>
    </source>
</evidence>
<keyword evidence="4" id="KW-0597">Phosphoprotein</keyword>
<dbReference type="InterPro" id="IPR003594">
    <property type="entry name" value="HATPase_dom"/>
</dbReference>
<dbReference type="GO" id="GO:0016020">
    <property type="term" value="C:membrane"/>
    <property type="evidence" value="ECO:0007669"/>
    <property type="project" value="UniProtKB-SubCell"/>
</dbReference>
<evidence type="ECO:0000313" key="11">
    <source>
        <dbReference type="EMBL" id="MEN9059728.1"/>
    </source>
</evidence>
<evidence type="ECO:0000256" key="4">
    <source>
        <dbReference type="ARBA" id="ARBA00022553"/>
    </source>
</evidence>
<dbReference type="AlphaFoldDB" id="A0AAW9SG71"/>
<dbReference type="Gene3D" id="3.30.565.10">
    <property type="entry name" value="Histidine kinase-like ATPase, C-terminal domain"/>
    <property type="match status" value="1"/>
</dbReference>